<dbReference type="Proteomes" id="UP000230002">
    <property type="component" value="Unassembled WGS sequence"/>
</dbReference>
<feature type="transmembrane region" description="Helical" evidence="2">
    <location>
        <begin position="41"/>
        <end position="63"/>
    </location>
</feature>
<name>A0A2G8RY10_9APHY</name>
<feature type="transmembrane region" description="Helical" evidence="2">
    <location>
        <begin position="69"/>
        <end position="89"/>
    </location>
</feature>
<gene>
    <name evidence="3" type="ORF">GSI_12157</name>
</gene>
<sequence>MSTAFLLRLHTGVKFRGKQPAPKGPRAPLSAGSYAARIRTLFWIALSNFVFPVVFDIAQLVLIFRDASYIGGGYVISVNSYISILGVLFSTIWSGSHRVAEATLTSSSPQPSVCSQCRGITGNPYHSAASLIARCLPRPPTPLPLRADLGRSGSGSDSPQLKGRFAPTSSRMDADALSAEGSPTHSHELFSQTEPASRFSVAIPAAIGVRTQHR</sequence>
<protein>
    <recommendedName>
        <fullName evidence="5">Transporter</fullName>
    </recommendedName>
</protein>
<evidence type="ECO:0000313" key="3">
    <source>
        <dbReference type="EMBL" id="PIL26400.1"/>
    </source>
</evidence>
<keyword evidence="4" id="KW-1185">Reference proteome</keyword>
<keyword evidence="2" id="KW-0812">Transmembrane</keyword>
<keyword evidence="2" id="KW-0472">Membrane</keyword>
<reference evidence="3 4" key="1">
    <citation type="journal article" date="2015" name="Sci. Rep.">
        <title>Chromosome-level genome map provides insights into diverse defense mechanisms in the medicinal fungus Ganoderma sinense.</title>
        <authorList>
            <person name="Zhu Y."/>
            <person name="Xu J."/>
            <person name="Sun C."/>
            <person name="Zhou S."/>
            <person name="Xu H."/>
            <person name="Nelson D.R."/>
            <person name="Qian J."/>
            <person name="Song J."/>
            <person name="Luo H."/>
            <person name="Xiang L."/>
            <person name="Li Y."/>
            <person name="Xu Z."/>
            <person name="Ji A."/>
            <person name="Wang L."/>
            <person name="Lu S."/>
            <person name="Hayward A."/>
            <person name="Sun W."/>
            <person name="Li X."/>
            <person name="Schwartz D.C."/>
            <person name="Wang Y."/>
            <person name="Chen S."/>
        </authorList>
    </citation>
    <scope>NUCLEOTIDE SEQUENCE [LARGE SCALE GENOMIC DNA]</scope>
    <source>
        <strain evidence="3 4">ZZ0214-1</strain>
    </source>
</reference>
<keyword evidence="2" id="KW-1133">Transmembrane helix</keyword>
<dbReference type="AlphaFoldDB" id="A0A2G8RY10"/>
<comment type="caution">
    <text evidence="3">The sequence shown here is derived from an EMBL/GenBank/DDBJ whole genome shotgun (WGS) entry which is preliminary data.</text>
</comment>
<evidence type="ECO:0008006" key="5">
    <source>
        <dbReference type="Google" id="ProtNLM"/>
    </source>
</evidence>
<dbReference type="EMBL" id="AYKW01000045">
    <property type="protein sequence ID" value="PIL26400.1"/>
    <property type="molecule type" value="Genomic_DNA"/>
</dbReference>
<evidence type="ECO:0000313" key="4">
    <source>
        <dbReference type="Proteomes" id="UP000230002"/>
    </source>
</evidence>
<accession>A0A2G8RY10</accession>
<feature type="compositionally biased region" description="Polar residues" evidence="1">
    <location>
        <begin position="181"/>
        <end position="195"/>
    </location>
</feature>
<evidence type="ECO:0000256" key="1">
    <source>
        <dbReference type="SAM" id="MobiDB-lite"/>
    </source>
</evidence>
<evidence type="ECO:0000256" key="2">
    <source>
        <dbReference type="SAM" id="Phobius"/>
    </source>
</evidence>
<feature type="region of interest" description="Disordered" evidence="1">
    <location>
        <begin position="144"/>
        <end position="195"/>
    </location>
</feature>
<proteinExistence type="predicted"/>
<organism evidence="3 4">
    <name type="scientific">Ganoderma sinense ZZ0214-1</name>
    <dbReference type="NCBI Taxonomy" id="1077348"/>
    <lineage>
        <taxon>Eukaryota</taxon>
        <taxon>Fungi</taxon>
        <taxon>Dikarya</taxon>
        <taxon>Basidiomycota</taxon>
        <taxon>Agaricomycotina</taxon>
        <taxon>Agaricomycetes</taxon>
        <taxon>Polyporales</taxon>
        <taxon>Polyporaceae</taxon>
        <taxon>Ganoderma</taxon>
    </lineage>
</organism>
<dbReference type="OrthoDB" id="2548432at2759"/>